<dbReference type="Gene3D" id="2.60.120.920">
    <property type="match status" value="1"/>
</dbReference>
<dbReference type="PROSITE" id="PS50188">
    <property type="entry name" value="B302_SPRY"/>
    <property type="match status" value="1"/>
</dbReference>
<evidence type="ECO:0000313" key="3">
    <source>
        <dbReference type="Proteomes" id="UP000261380"/>
    </source>
</evidence>
<dbReference type="InterPro" id="IPR003879">
    <property type="entry name" value="Butyrophylin_SPRY"/>
</dbReference>
<reference evidence="2" key="1">
    <citation type="submission" date="2025-08" db="UniProtKB">
        <authorList>
            <consortium name="Ensembl"/>
        </authorList>
    </citation>
    <scope>IDENTIFICATION</scope>
</reference>
<dbReference type="Proteomes" id="UP000261380">
    <property type="component" value="Unplaced"/>
</dbReference>
<dbReference type="InterPro" id="IPR050143">
    <property type="entry name" value="TRIM/RBCC"/>
</dbReference>
<reference evidence="2" key="2">
    <citation type="submission" date="2025-09" db="UniProtKB">
        <authorList>
            <consortium name="Ensembl"/>
        </authorList>
    </citation>
    <scope>IDENTIFICATION</scope>
</reference>
<organism evidence="2 3">
    <name type="scientific">Xiphophorus couchianus</name>
    <name type="common">Monterrey platyfish</name>
    <dbReference type="NCBI Taxonomy" id="32473"/>
    <lineage>
        <taxon>Eukaryota</taxon>
        <taxon>Metazoa</taxon>
        <taxon>Chordata</taxon>
        <taxon>Craniata</taxon>
        <taxon>Vertebrata</taxon>
        <taxon>Euteleostomi</taxon>
        <taxon>Actinopterygii</taxon>
        <taxon>Neopterygii</taxon>
        <taxon>Teleostei</taxon>
        <taxon>Neoteleostei</taxon>
        <taxon>Acanthomorphata</taxon>
        <taxon>Ovalentaria</taxon>
        <taxon>Atherinomorphae</taxon>
        <taxon>Cyprinodontiformes</taxon>
        <taxon>Poeciliidae</taxon>
        <taxon>Poeciliinae</taxon>
        <taxon>Xiphophorus</taxon>
    </lineage>
</organism>
<dbReference type="InterPro" id="IPR006574">
    <property type="entry name" value="PRY"/>
</dbReference>
<dbReference type="PANTHER" id="PTHR24103">
    <property type="entry name" value="E3 UBIQUITIN-PROTEIN LIGASE TRIM"/>
    <property type="match status" value="1"/>
</dbReference>
<dbReference type="SUPFAM" id="SSF49899">
    <property type="entry name" value="Concanavalin A-like lectins/glucanases"/>
    <property type="match status" value="1"/>
</dbReference>
<keyword evidence="3" id="KW-1185">Reference proteome</keyword>
<dbReference type="PRINTS" id="PR01407">
    <property type="entry name" value="BUTYPHLNCDUF"/>
</dbReference>
<proteinExistence type="predicted"/>
<feature type="domain" description="B30.2/SPRY" evidence="1">
    <location>
        <begin position="1"/>
        <end position="109"/>
    </location>
</feature>
<dbReference type="Pfam" id="PF13765">
    <property type="entry name" value="PRY"/>
    <property type="match status" value="1"/>
</dbReference>
<dbReference type="Ensembl" id="ENSXCOT00000004833.1">
    <property type="protein sequence ID" value="ENSXCOP00000004775.1"/>
    <property type="gene ID" value="ENSXCOG00000003757.1"/>
</dbReference>
<evidence type="ECO:0000259" key="1">
    <source>
        <dbReference type="PROSITE" id="PS50188"/>
    </source>
</evidence>
<dbReference type="AlphaFoldDB" id="A0A3B5L333"/>
<dbReference type="InterPro" id="IPR013320">
    <property type="entry name" value="ConA-like_dom_sf"/>
</dbReference>
<sequence length="109" mass="12230">PPPASVVLDPNTAHSNLKLSQELTSVQYSNKLLLPDNPERCTSRMCVLGATGFTSGKHSWTVEVGHDKDWFVGVARESIKRKTTTFLSPEEAYLLLSFWSFWAGVWDFV</sequence>
<accession>A0A3B5L333</accession>
<dbReference type="GeneTree" id="ENSGT00510000048454"/>
<evidence type="ECO:0000313" key="2">
    <source>
        <dbReference type="Ensembl" id="ENSXCOP00000004775.1"/>
    </source>
</evidence>
<name>A0A3B5L333_9TELE</name>
<dbReference type="SMART" id="SM00589">
    <property type="entry name" value="PRY"/>
    <property type="match status" value="1"/>
</dbReference>
<protein>
    <recommendedName>
        <fullName evidence="1">B30.2/SPRY domain-containing protein</fullName>
    </recommendedName>
</protein>
<dbReference type="InterPro" id="IPR043136">
    <property type="entry name" value="B30.2/SPRY_sf"/>
</dbReference>
<dbReference type="InterPro" id="IPR001870">
    <property type="entry name" value="B30.2/SPRY"/>
</dbReference>